<dbReference type="InterPro" id="IPR002589">
    <property type="entry name" value="Macro_dom"/>
</dbReference>
<name>Q98G07_RHILO</name>
<dbReference type="PANTHER" id="PTHR12521">
    <property type="entry name" value="PROTEIN C6ORF130"/>
    <property type="match status" value="1"/>
</dbReference>
<feature type="domain" description="Macro" evidence="2">
    <location>
        <begin position="1"/>
        <end position="155"/>
    </location>
</feature>
<dbReference type="SMART" id="SM00506">
    <property type="entry name" value="A1pp"/>
    <property type="match status" value="1"/>
</dbReference>
<comment type="catalytic activity">
    <reaction evidence="1">
        <text>an N-(ADP-alpha-D-ribosyl)-thymidine in DNA + H2O = a thymidine in DNA + ADP-D-ribose</text>
        <dbReference type="Rhea" id="RHEA:71655"/>
        <dbReference type="Rhea" id="RHEA-COMP:13556"/>
        <dbReference type="Rhea" id="RHEA-COMP:18051"/>
        <dbReference type="ChEBI" id="CHEBI:15377"/>
        <dbReference type="ChEBI" id="CHEBI:57967"/>
        <dbReference type="ChEBI" id="CHEBI:137386"/>
        <dbReference type="ChEBI" id="CHEBI:191199"/>
    </reaction>
    <physiologicalReaction direction="left-to-right" evidence="1">
        <dbReference type="Rhea" id="RHEA:71656"/>
    </physiologicalReaction>
</comment>
<dbReference type="eggNOG" id="COG2110">
    <property type="taxonomic scope" value="Bacteria"/>
</dbReference>
<dbReference type="InterPro" id="IPR043472">
    <property type="entry name" value="Macro_dom-like"/>
</dbReference>
<dbReference type="PANTHER" id="PTHR12521:SF0">
    <property type="entry name" value="ADP-RIBOSE GLYCOHYDROLASE OARD1"/>
    <property type="match status" value="1"/>
</dbReference>
<proteinExistence type="predicted"/>
<accession>Q98G07</accession>
<dbReference type="AlphaFoldDB" id="Q98G07"/>
<dbReference type="HOGENOM" id="CLU_054419_3_1_5"/>
<reference evidence="3 4" key="1">
    <citation type="journal article" date="2000" name="DNA Res.">
        <title>Complete genome structure of the nitrogen-fixing symbiotic bacterium Mesorhizobium loti.</title>
        <authorList>
            <person name="Kaneko T."/>
            <person name="Nakamura Y."/>
            <person name="Sato S."/>
            <person name="Asamizu E."/>
            <person name="Kato T."/>
            <person name="Sasamoto S."/>
            <person name="Watanabe A."/>
            <person name="Idesawa K."/>
            <person name="Ishikawa A."/>
            <person name="Kawashima K."/>
            <person name="Kimura T."/>
            <person name="Kishida Y."/>
            <person name="Kiyokawa C."/>
            <person name="Kohara M."/>
            <person name="Matsumoto M."/>
            <person name="Matsuno A."/>
            <person name="Mochizuki Y."/>
            <person name="Nakayama S."/>
            <person name="Nakazaki N."/>
            <person name="Shimpo S."/>
            <person name="Sugimoto M."/>
            <person name="Takeuchi C."/>
            <person name="Yamada M."/>
            <person name="Tabata S."/>
        </authorList>
    </citation>
    <scope>NUCLEOTIDE SEQUENCE [LARGE SCALE GENOMIC DNA]</scope>
    <source>
        <strain evidence="4">LMG 29417 / CECT 9101 / MAFF 303099</strain>
    </source>
</reference>
<dbReference type="GO" id="GO:0140291">
    <property type="term" value="P:peptidyl-glutamate ADP-deribosylation"/>
    <property type="evidence" value="ECO:0007669"/>
    <property type="project" value="TreeGrafter"/>
</dbReference>
<dbReference type="Proteomes" id="UP000000552">
    <property type="component" value="Chromosome"/>
</dbReference>
<dbReference type="Pfam" id="PF01661">
    <property type="entry name" value="Macro"/>
    <property type="match status" value="1"/>
</dbReference>
<dbReference type="InterPro" id="IPR050892">
    <property type="entry name" value="ADP-ribose_metab_enzymes"/>
</dbReference>
<evidence type="ECO:0000313" key="4">
    <source>
        <dbReference type="Proteomes" id="UP000000552"/>
    </source>
</evidence>
<gene>
    <name evidence="3" type="ordered locus">mll3540</name>
</gene>
<dbReference type="EMBL" id="BA000012">
    <property type="protein sequence ID" value="BAB50409.1"/>
    <property type="molecule type" value="Genomic_DNA"/>
</dbReference>
<dbReference type="KEGG" id="mlo:mll3540"/>
<sequence length="155" mass="16985">MELPMRTIRGDLLQLALDGEFDAIVHGCNCQCQMGKGIALSIKQRFPEAYAADIATVKGDRSKLGTISVAEIRREDRNFHVINGYTQFHWQGQGMKADYGAIRSVMKAVKAGFAGRSIGYPRIGAGLAGGDWATIASIIDEELAEENHRLVEYTP</sequence>
<evidence type="ECO:0000313" key="3">
    <source>
        <dbReference type="EMBL" id="BAB50409.1"/>
    </source>
</evidence>
<evidence type="ECO:0000256" key="1">
    <source>
        <dbReference type="ARBA" id="ARBA00035885"/>
    </source>
</evidence>
<dbReference type="PROSITE" id="PS51154">
    <property type="entry name" value="MACRO"/>
    <property type="match status" value="1"/>
</dbReference>
<dbReference type="Gene3D" id="3.40.220.10">
    <property type="entry name" value="Leucine Aminopeptidase, subunit E, domain 1"/>
    <property type="match status" value="1"/>
</dbReference>
<protein>
    <submittedName>
        <fullName evidence="3">Mll3540 protein</fullName>
    </submittedName>
</protein>
<organism evidence="3 4">
    <name type="scientific">Mesorhizobium japonicum (strain LMG 29417 / CECT 9101 / MAFF 303099)</name>
    <name type="common">Mesorhizobium loti (strain MAFF 303099)</name>
    <dbReference type="NCBI Taxonomy" id="266835"/>
    <lineage>
        <taxon>Bacteria</taxon>
        <taxon>Pseudomonadati</taxon>
        <taxon>Pseudomonadota</taxon>
        <taxon>Alphaproteobacteria</taxon>
        <taxon>Hyphomicrobiales</taxon>
        <taxon>Phyllobacteriaceae</taxon>
        <taxon>Mesorhizobium</taxon>
    </lineage>
</organism>
<evidence type="ECO:0000259" key="2">
    <source>
        <dbReference type="PROSITE" id="PS51154"/>
    </source>
</evidence>
<dbReference type="RefSeq" id="WP_010911755.1">
    <property type="nucleotide sequence ID" value="NC_002678.2"/>
</dbReference>
<dbReference type="SUPFAM" id="SSF52949">
    <property type="entry name" value="Macro domain-like"/>
    <property type="match status" value="1"/>
</dbReference>